<dbReference type="Pfam" id="PF20209">
    <property type="entry name" value="DUF6570"/>
    <property type="match status" value="1"/>
</dbReference>
<dbReference type="STRING" id="1051891.A0A0C3KD90"/>
<evidence type="ECO:0000259" key="1">
    <source>
        <dbReference type="Pfam" id="PF20209"/>
    </source>
</evidence>
<name>A0A0C3KD90_9AGAM</name>
<dbReference type="EMBL" id="KN823225">
    <property type="protein sequence ID" value="KIO19383.1"/>
    <property type="molecule type" value="Genomic_DNA"/>
</dbReference>
<evidence type="ECO:0000313" key="3">
    <source>
        <dbReference type="Proteomes" id="UP000054248"/>
    </source>
</evidence>
<organism evidence="2 3">
    <name type="scientific">Tulasnella calospora MUT 4182</name>
    <dbReference type="NCBI Taxonomy" id="1051891"/>
    <lineage>
        <taxon>Eukaryota</taxon>
        <taxon>Fungi</taxon>
        <taxon>Dikarya</taxon>
        <taxon>Basidiomycota</taxon>
        <taxon>Agaricomycotina</taxon>
        <taxon>Agaricomycetes</taxon>
        <taxon>Cantharellales</taxon>
        <taxon>Tulasnellaceae</taxon>
        <taxon>Tulasnella</taxon>
    </lineage>
</organism>
<reference evidence="2 3" key="1">
    <citation type="submission" date="2014-04" db="EMBL/GenBank/DDBJ databases">
        <authorList>
            <consortium name="DOE Joint Genome Institute"/>
            <person name="Kuo A."/>
            <person name="Girlanda M."/>
            <person name="Perotto S."/>
            <person name="Kohler A."/>
            <person name="Nagy L.G."/>
            <person name="Floudas D."/>
            <person name="Copeland A."/>
            <person name="Barry K.W."/>
            <person name="Cichocki N."/>
            <person name="Veneault-Fourrey C."/>
            <person name="LaButti K."/>
            <person name="Lindquist E.A."/>
            <person name="Lipzen A."/>
            <person name="Lundell T."/>
            <person name="Morin E."/>
            <person name="Murat C."/>
            <person name="Sun H."/>
            <person name="Tunlid A."/>
            <person name="Henrissat B."/>
            <person name="Grigoriev I.V."/>
            <person name="Hibbett D.S."/>
            <person name="Martin F."/>
            <person name="Nordberg H.P."/>
            <person name="Cantor M.N."/>
            <person name="Hua S.X."/>
        </authorList>
    </citation>
    <scope>NUCLEOTIDE SEQUENCE [LARGE SCALE GENOMIC DNA]</scope>
    <source>
        <strain evidence="2 3">MUT 4182</strain>
    </source>
</reference>
<protein>
    <recommendedName>
        <fullName evidence="1">DUF6570 domain-containing protein</fullName>
    </recommendedName>
</protein>
<dbReference type="AlphaFoldDB" id="A0A0C3KD90"/>
<gene>
    <name evidence="2" type="ORF">M407DRAFT_223170</name>
</gene>
<sequence>MRHSPQTWSDASPRLALANKLYLGDVPMELQDLTMVEEAMIARCRAKAWIVQRKETNVGMPNAQRGLKGHIIIYPQRPEALATILPPSLEEVLTPICVIFVGSAPPSKEWLEQHAKPLTVRKEKIRSALLWLKAHKPLYSEIDINHAMIDSLPESSILPYHIEHQRPSDAGLDVLTSRYDCLKYLSVTRS</sequence>
<proteinExistence type="predicted"/>
<reference evidence="3" key="2">
    <citation type="submission" date="2015-01" db="EMBL/GenBank/DDBJ databases">
        <title>Evolutionary Origins and Diversification of the Mycorrhizal Mutualists.</title>
        <authorList>
            <consortium name="DOE Joint Genome Institute"/>
            <consortium name="Mycorrhizal Genomics Consortium"/>
            <person name="Kohler A."/>
            <person name="Kuo A."/>
            <person name="Nagy L.G."/>
            <person name="Floudas D."/>
            <person name="Copeland A."/>
            <person name="Barry K.W."/>
            <person name="Cichocki N."/>
            <person name="Veneault-Fourrey C."/>
            <person name="LaButti K."/>
            <person name="Lindquist E.A."/>
            <person name="Lipzen A."/>
            <person name="Lundell T."/>
            <person name="Morin E."/>
            <person name="Murat C."/>
            <person name="Riley R."/>
            <person name="Ohm R."/>
            <person name="Sun H."/>
            <person name="Tunlid A."/>
            <person name="Henrissat B."/>
            <person name="Grigoriev I.V."/>
            <person name="Hibbett D.S."/>
            <person name="Martin F."/>
        </authorList>
    </citation>
    <scope>NUCLEOTIDE SEQUENCE [LARGE SCALE GENOMIC DNA]</scope>
    <source>
        <strain evidence="3">MUT 4182</strain>
    </source>
</reference>
<feature type="domain" description="DUF6570" evidence="1">
    <location>
        <begin position="12"/>
        <end position="149"/>
    </location>
</feature>
<keyword evidence="3" id="KW-1185">Reference proteome</keyword>
<dbReference type="HOGENOM" id="CLU_090397_3_0_1"/>
<accession>A0A0C3KD90</accession>
<evidence type="ECO:0000313" key="2">
    <source>
        <dbReference type="EMBL" id="KIO19383.1"/>
    </source>
</evidence>
<dbReference type="OrthoDB" id="3235800at2759"/>
<dbReference type="Proteomes" id="UP000054248">
    <property type="component" value="Unassembled WGS sequence"/>
</dbReference>
<dbReference type="InterPro" id="IPR046700">
    <property type="entry name" value="DUF6570"/>
</dbReference>